<comment type="cofactor">
    <cofactor evidence="1">
        <name>Mg(2+)</name>
        <dbReference type="ChEBI" id="CHEBI:18420"/>
    </cofactor>
</comment>
<dbReference type="GO" id="GO:0006629">
    <property type="term" value="P:lipid metabolic process"/>
    <property type="evidence" value="ECO:0007669"/>
    <property type="project" value="InterPro"/>
</dbReference>
<accession>A0A7L7YZK2</accession>
<reference evidence="3 4" key="1">
    <citation type="submission" date="2020-08" db="EMBL/GenBank/DDBJ databases">
        <title>Description of Clavibacter zhangzhiyonge sp. nov., a phytopathogenic actinobacterium isolated from barley seeds, causing leaf brown spot and decline.</title>
        <authorList>
            <person name="Tian Q."/>
            <person name="Chuan J."/>
            <person name="Zhao W."/>
            <person name="Li X."/>
        </authorList>
    </citation>
    <scope>NUCLEOTIDE SEQUENCE [LARGE SCALE GENOMIC DNA]</scope>
    <source>
        <strain evidence="3 4">DM1</strain>
    </source>
</reference>
<name>A0A7L7YZK2_9MICO</name>
<dbReference type="Gene3D" id="3.40.190.80">
    <property type="match status" value="1"/>
</dbReference>
<gene>
    <name evidence="3" type="ORF">H9X71_09550</name>
</gene>
<dbReference type="InterPro" id="IPR000760">
    <property type="entry name" value="Inositol_monophosphatase-like"/>
</dbReference>
<dbReference type="PANTHER" id="PTHR46211:SF1">
    <property type="entry name" value="GLYCEROPHOSPHODIESTER PHOSPHODIESTERASE, CYTOPLASMIC"/>
    <property type="match status" value="1"/>
</dbReference>
<evidence type="ECO:0000256" key="1">
    <source>
        <dbReference type="PIRSR" id="PIRSR600760-2"/>
    </source>
</evidence>
<keyword evidence="1" id="KW-0479">Metal-binding</keyword>
<dbReference type="RefSeq" id="WP_191146882.1">
    <property type="nucleotide sequence ID" value="NZ_CP061274.1"/>
</dbReference>
<dbReference type="PANTHER" id="PTHR46211">
    <property type="entry name" value="GLYCEROPHOSPHORYL DIESTER PHOSPHODIESTERASE"/>
    <property type="match status" value="1"/>
</dbReference>
<proteinExistence type="predicted"/>
<dbReference type="GO" id="GO:0046872">
    <property type="term" value="F:metal ion binding"/>
    <property type="evidence" value="ECO:0007669"/>
    <property type="project" value="UniProtKB-KW"/>
</dbReference>
<dbReference type="Pfam" id="PF00459">
    <property type="entry name" value="Inositol_P"/>
    <property type="match status" value="1"/>
</dbReference>
<feature type="binding site" evidence="1">
    <location>
        <position position="459"/>
    </location>
    <ligand>
        <name>Mg(2+)</name>
        <dbReference type="ChEBI" id="CHEBI:18420"/>
        <label>1</label>
        <note>catalytic</note>
    </ligand>
</feature>
<dbReference type="EMBL" id="CP061274">
    <property type="protein sequence ID" value="QOD42873.1"/>
    <property type="molecule type" value="Genomic_DNA"/>
</dbReference>
<dbReference type="Gene3D" id="3.30.540.10">
    <property type="entry name" value="Fructose-1,6-Bisphosphatase, subunit A, domain 1"/>
    <property type="match status" value="1"/>
</dbReference>
<keyword evidence="4" id="KW-1185">Reference proteome</keyword>
<keyword evidence="1" id="KW-0460">Magnesium</keyword>
<dbReference type="Gene3D" id="3.20.20.190">
    <property type="entry name" value="Phosphatidylinositol (PI) phosphodiesterase"/>
    <property type="match status" value="1"/>
</dbReference>
<dbReference type="InterPro" id="IPR030395">
    <property type="entry name" value="GP_PDE_dom"/>
</dbReference>
<dbReference type="AlphaFoldDB" id="A0A7L7YZK2"/>
<dbReference type="SUPFAM" id="SSF51695">
    <property type="entry name" value="PLC-like phosphodiesterases"/>
    <property type="match status" value="1"/>
</dbReference>
<feature type="domain" description="GP-PDE" evidence="2">
    <location>
        <begin position="2"/>
        <end position="224"/>
    </location>
</feature>
<protein>
    <submittedName>
        <fullName evidence="3">Inositol monophosphatase</fullName>
    </submittedName>
</protein>
<dbReference type="PROSITE" id="PS51704">
    <property type="entry name" value="GP_PDE"/>
    <property type="match status" value="1"/>
</dbReference>
<dbReference type="Proteomes" id="UP000516660">
    <property type="component" value="Chromosome"/>
</dbReference>
<feature type="binding site" evidence="1">
    <location>
        <position position="324"/>
    </location>
    <ligand>
        <name>Mg(2+)</name>
        <dbReference type="ChEBI" id="CHEBI:18420"/>
        <label>1</label>
        <note>catalytic</note>
    </ligand>
</feature>
<evidence type="ECO:0000313" key="4">
    <source>
        <dbReference type="Proteomes" id="UP000516660"/>
    </source>
</evidence>
<dbReference type="PRINTS" id="PR00377">
    <property type="entry name" value="IMPHPHTASES"/>
</dbReference>
<sequence length="537" mass="55039">MTAATAHRGDSSRHRENTLAALRSAAEAGAAVVEVDVRITRDGEAVLLHDATLERLWGADARVADLDLAEVRGLGGGATRIPLLAEALELLAGTDAELVIDMASGDPAAAAHAVVAAAPRAPRVAWCGHVDGMRTIRALDPHAVIWLPWADAVPPTAADLAELRPAVVNLPHLLVGPALVAAVHALGARVAAWTVDEPAQMAWLAAIGVDAITTNELPLVLDVLARRAADASAADAAAVDPAAERLRARSVARDLAGWAVHRVRSHAVGDVATKANPADHVTEIDRAVERDVRAVIGAQFPHHVLVGEEYGGEAVPGRPCWYLDPVDGTANLANGVPWTSFSLALVVDGAPVVGVVADPWRGTLVEAAHGEGAWSDGRRLDLAATPHGVVAPAADPLRGRMVSTELAGHAPWPGMLPLLGALAERYCTLRIMGSGTLTVAGIALGHGAGAVIGQFGPVDHLAATLIVREAGGVVLDADGDDALFPASGGVLAARDRRTAEALHALWRDAIVAELAAAVPADTVAGLEAPALPAAPAA</sequence>
<dbReference type="GO" id="GO:0008081">
    <property type="term" value="F:phosphoric diester hydrolase activity"/>
    <property type="evidence" value="ECO:0007669"/>
    <property type="project" value="InterPro"/>
</dbReference>
<feature type="binding site" evidence="1">
    <location>
        <position position="308"/>
    </location>
    <ligand>
        <name>Mg(2+)</name>
        <dbReference type="ChEBI" id="CHEBI:18420"/>
        <label>1</label>
        <note>catalytic</note>
    </ligand>
</feature>
<evidence type="ECO:0000313" key="3">
    <source>
        <dbReference type="EMBL" id="QOD42873.1"/>
    </source>
</evidence>
<dbReference type="KEGG" id="czh:H9X71_09550"/>
<feature type="binding site" evidence="1">
    <location>
        <position position="327"/>
    </location>
    <ligand>
        <name>Mg(2+)</name>
        <dbReference type="ChEBI" id="CHEBI:18420"/>
        <label>1</label>
        <note>catalytic</note>
    </ligand>
</feature>
<dbReference type="CDD" id="cd01637">
    <property type="entry name" value="IMPase_like"/>
    <property type="match status" value="1"/>
</dbReference>
<dbReference type="Pfam" id="PF03009">
    <property type="entry name" value="GDPD"/>
    <property type="match status" value="1"/>
</dbReference>
<dbReference type="InterPro" id="IPR017946">
    <property type="entry name" value="PLC-like_Pdiesterase_TIM-brl"/>
</dbReference>
<organism evidence="3 4">
    <name type="scientific">Clavibacter zhangzhiyongii</name>
    <dbReference type="NCBI Taxonomy" id="2768071"/>
    <lineage>
        <taxon>Bacteria</taxon>
        <taxon>Bacillati</taxon>
        <taxon>Actinomycetota</taxon>
        <taxon>Actinomycetes</taxon>
        <taxon>Micrococcales</taxon>
        <taxon>Microbacteriaceae</taxon>
        <taxon>Clavibacter</taxon>
    </lineage>
</organism>
<dbReference type="SUPFAM" id="SSF56655">
    <property type="entry name" value="Carbohydrate phosphatase"/>
    <property type="match status" value="1"/>
</dbReference>
<evidence type="ECO:0000259" key="2">
    <source>
        <dbReference type="PROSITE" id="PS51704"/>
    </source>
</evidence>